<evidence type="ECO:0000256" key="3">
    <source>
        <dbReference type="ARBA" id="ARBA00010178"/>
    </source>
</evidence>
<dbReference type="FunFam" id="1.20.5.1300:FF:000002">
    <property type="entry name" value="Histidinol dehydrogenase, chloroplastic"/>
    <property type="match status" value="1"/>
</dbReference>
<dbReference type="RefSeq" id="WP_102521780.1">
    <property type="nucleotide sequence ID" value="NZ_LT960611.1"/>
</dbReference>
<dbReference type="InterPro" id="IPR022695">
    <property type="entry name" value="Histidinol_DH_monofunct"/>
</dbReference>
<feature type="binding site" evidence="12 16">
    <location>
        <position position="324"/>
    </location>
    <ligand>
        <name>substrate</name>
    </ligand>
</feature>
<dbReference type="GO" id="GO:0051287">
    <property type="term" value="F:NAD binding"/>
    <property type="evidence" value="ECO:0007669"/>
    <property type="project" value="InterPro"/>
</dbReference>
<evidence type="ECO:0000313" key="19">
    <source>
        <dbReference type="EMBL" id="SON49048.1"/>
    </source>
</evidence>
<dbReference type="GO" id="GO:0005829">
    <property type="term" value="C:cytosol"/>
    <property type="evidence" value="ECO:0007669"/>
    <property type="project" value="TreeGrafter"/>
</dbReference>
<dbReference type="HAMAP" id="MF_01024">
    <property type="entry name" value="HisD"/>
    <property type="match status" value="1"/>
</dbReference>
<feature type="binding site" evidence="12 17">
    <location>
        <position position="357"/>
    </location>
    <ligand>
        <name>Zn(2+)</name>
        <dbReference type="ChEBI" id="CHEBI:29105"/>
    </ligand>
</feature>
<feature type="binding site" evidence="12 16">
    <location>
        <position position="259"/>
    </location>
    <ligand>
        <name>substrate</name>
    </ligand>
</feature>
<keyword evidence="6 12" id="KW-0479">Metal-binding</keyword>
<evidence type="ECO:0000256" key="10">
    <source>
        <dbReference type="ARBA" id="ARBA00023102"/>
    </source>
</evidence>
<dbReference type="PROSITE" id="PS00611">
    <property type="entry name" value="HISOL_DEHYDROGENASE"/>
    <property type="match status" value="1"/>
</dbReference>
<comment type="pathway">
    <text evidence="2 12">Amino-acid biosynthesis; L-histidine biosynthesis; L-histidine from 5-phospho-alpha-D-ribose 1-diphosphate: step 9/9.</text>
</comment>
<dbReference type="NCBIfam" id="TIGR00069">
    <property type="entry name" value="hisD"/>
    <property type="match status" value="1"/>
</dbReference>
<evidence type="ECO:0000313" key="20">
    <source>
        <dbReference type="Proteomes" id="UP000235828"/>
    </source>
</evidence>
<accession>A0A2N8ZAX1</accession>
<evidence type="ECO:0000256" key="4">
    <source>
        <dbReference type="ARBA" id="ARBA00012965"/>
    </source>
</evidence>
<evidence type="ECO:0000256" key="12">
    <source>
        <dbReference type="HAMAP-Rule" id="MF_01024"/>
    </source>
</evidence>
<dbReference type="Gene3D" id="1.20.5.1300">
    <property type="match status" value="1"/>
</dbReference>
<feature type="active site" description="Proton acceptor" evidence="12 14">
    <location>
        <position position="324"/>
    </location>
</feature>
<dbReference type="InterPro" id="IPR001692">
    <property type="entry name" value="Histidinol_DH_CS"/>
</dbReference>
<evidence type="ECO:0000256" key="14">
    <source>
        <dbReference type="PIRSR" id="PIRSR000099-1"/>
    </source>
</evidence>
<feature type="binding site" evidence="12 15">
    <location>
        <position position="185"/>
    </location>
    <ligand>
        <name>NAD(+)</name>
        <dbReference type="ChEBI" id="CHEBI:57540"/>
    </ligand>
</feature>
<reference evidence="19 20" key="1">
    <citation type="submission" date="2017-10" db="EMBL/GenBank/DDBJ databases">
        <authorList>
            <person name="Banno H."/>
            <person name="Chua N.-H."/>
        </authorList>
    </citation>
    <scope>NUCLEOTIDE SEQUENCE [LARGE SCALE GENOMIC DNA]</scope>
    <source>
        <strain evidence="19">Vibrio tapetis CECT4600</strain>
    </source>
</reference>
<keyword evidence="7 12" id="KW-0862">Zinc</keyword>
<evidence type="ECO:0000256" key="17">
    <source>
        <dbReference type="PIRSR" id="PIRSR000099-4"/>
    </source>
</evidence>
<evidence type="ECO:0000256" key="16">
    <source>
        <dbReference type="PIRSR" id="PIRSR000099-3"/>
    </source>
</evidence>
<dbReference type="PANTHER" id="PTHR21256">
    <property type="entry name" value="HISTIDINOL DEHYDROGENASE HDH"/>
    <property type="match status" value="1"/>
</dbReference>
<evidence type="ECO:0000256" key="8">
    <source>
        <dbReference type="ARBA" id="ARBA00023002"/>
    </source>
</evidence>
<keyword evidence="20" id="KW-1185">Reference proteome</keyword>
<feature type="binding site" evidence="12 16">
    <location>
        <position position="256"/>
    </location>
    <ligand>
        <name>substrate</name>
    </ligand>
</feature>
<name>A0A2N8ZAX1_9VIBR</name>
<dbReference type="EC" id="1.1.1.23" evidence="4 12"/>
<gene>
    <name evidence="12 19" type="primary">hisD</name>
    <name evidence="19" type="ORF">VTAP4600_A1069</name>
</gene>
<dbReference type="PRINTS" id="PR00083">
    <property type="entry name" value="HOLDHDRGNASE"/>
</dbReference>
<keyword evidence="8 12" id="KW-0560">Oxidoreductase</keyword>
<evidence type="ECO:0000256" key="9">
    <source>
        <dbReference type="ARBA" id="ARBA00023027"/>
    </source>
</evidence>
<dbReference type="KEGG" id="vta:A1069"/>
<evidence type="ECO:0000256" key="2">
    <source>
        <dbReference type="ARBA" id="ARBA00004940"/>
    </source>
</evidence>
<dbReference type="InterPro" id="IPR012131">
    <property type="entry name" value="Hstdl_DH"/>
</dbReference>
<feature type="binding site" evidence="12 15">
    <location>
        <position position="127"/>
    </location>
    <ligand>
        <name>NAD(+)</name>
        <dbReference type="ChEBI" id="CHEBI:57540"/>
    </ligand>
</feature>
<dbReference type="InterPro" id="IPR016161">
    <property type="entry name" value="Ald_DH/histidinol_DH"/>
</dbReference>
<dbReference type="AlphaFoldDB" id="A0A2N8ZAX1"/>
<keyword evidence="10 12" id="KW-0368">Histidine biosynthesis</keyword>
<comment type="similarity">
    <text evidence="3 12 13 18">Belongs to the histidinol dehydrogenase family.</text>
</comment>
<feature type="binding site" evidence="12 16">
    <location>
        <position position="411"/>
    </location>
    <ligand>
        <name>substrate</name>
    </ligand>
</feature>
<dbReference type="SUPFAM" id="SSF53720">
    <property type="entry name" value="ALDH-like"/>
    <property type="match status" value="1"/>
</dbReference>
<dbReference type="GO" id="GO:0000105">
    <property type="term" value="P:L-histidine biosynthetic process"/>
    <property type="evidence" value="ECO:0007669"/>
    <property type="project" value="UniProtKB-UniRule"/>
</dbReference>
<dbReference type="CDD" id="cd06572">
    <property type="entry name" value="Histidinol_dh"/>
    <property type="match status" value="1"/>
</dbReference>
<dbReference type="PIRSF" id="PIRSF000099">
    <property type="entry name" value="Histidinol_dh"/>
    <property type="match status" value="1"/>
</dbReference>
<keyword evidence="5 12" id="KW-0028">Amino-acid biosynthesis</keyword>
<dbReference type="Pfam" id="PF00815">
    <property type="entry name" value="Histidinol_dh"/>
    <property type="match status" value="1"/>
</dbReference>
<evidence type="ECO:0000256" key="6">
    <source>
        <dbReference type="ARBA" id="ARBA00022723"/>
    </source>
</evidence>
<feature type="binding site" evidence="12 15">
    <location>
        <position position="208"/>
    </location>
    <ligand>
        <name>NAD(+)</name>
        <dbReference type="ChEBI" id="CHEBI:57540"/>
    </ligand>
</feature>
<evidence type="ECO:0000256" key="18">
    <source>
        <dbReference type="RuleBase" id="RU004175"/>
    </source>
</evidence>
<evidence type="ECO:0000256" key="5">
    <source>
        <dbReference type="ARBA" id="ARBA00022605"/>
    </source>
</evidence>
<evidence type="ECO:0000256" key="1">
    <source>
        <dbReference type="ARBA" id="ARBA00003850"/>
    </source>
</evidence>
<feature type="active site" description="Proton acceptor" evidence="12 14">
    <location>
        <position position="323"/>
    </location>
</feature>
<dbReference type="Gene3D" id="3.40.50.1980">
    <property type="entry name" value="Nitrogenase molybdenum iron protein domain"/>
    <property type="match status" value="2"/>
</dbReference>
<comment type="function">
    <text evidence="1 12">Catalyzes the sequential NAD-dependent oxidations of L-histidinol to L-histidinaldehyde and then to L-histidine.</text>
</comment>
<proteinExistence type="inferred from homology"/>
<sequence length="432" mass="46131">MKTLVWQSLSKEQQNSVLERPAITEGANITSAVASVIANVQENGDQALIELTQKFDSVTLESVQVSSQQVDEASERLSEKMKAALQQAYQNIAKFHNAQKPQPLRVETQPGVVCEQVTRSINKVGLYIPGGSAPLPSTVLMLGVPAQIAGCREVVLCSPPPIADEILYVAKLCKIDKIFSVGGGQAIAAMAYGTETVTKVDKIFGPGNAYVTEAKRQVSNDFRGAAIDMPAGPSEVLVIADETADADFVAADLLSQAEHGPDSQVVLVTPSVVLADQVTDAVQKQLAQLSRKDIAAQALGSSLIVIAESLTQSIAISNFYGPEHLIVQTKNPRELLPLLDNAGSIFLGDWSPESAGDYASGTNHVLPTYGYTRTYSSLGLADFSKRMTVQELSKEGLTNLAPTVVTMAEAEGLDAHKRAVTIRIEKLTQSQE</sequence>
<dbReference type="OrthoDB" id="9805269at2"/>
<dbReference type="GO" id="GO:0004399">
    <property type="term" value="F:histidinol dehydrogenase activity"/>
    <property type="evidence" value="ECO:0007669"/>
    <property type="project" value="UniProtKB-UniRule"/>
</dbReference>
<evidence type="ECO:0000256" key="11">
    <source>
        <dbReference type="ARBA" id="ARBA00049489"/>
    </source>
</evidence>
<feature type="binding site" evidence="12 16">
    <location>
        <position position="416"/>
    </location>
    <ligand>
        <name>substrate</name>
    </ligand>
</feature>
<evidence type="ECO:0000256" key="7">
    <source>
        <dbReference type="ARBA" id="ARBA00022833"/>
    </source>
</evidence>
<dbReference type="UniPathway" id="UPA00031">
    <property type="reaction ID" value="UER00014"/>
</dbReference>
<dbReference type="GO" id="GO:0008270">
    <property type="term" value="F:zinc ion binding"/>
    <property type="evidence" value="ECO:0007669"/>
    <property type="project" value="UniProtKB-UniRule"/>
</dbReference>
<evidence type="ECO:0000256" key="13">
    <source>
        <dbReference type="PIRNR" id="PIRNR000099"/>
    </source>
</evidence>
<feature type="binding site" evidence="12 17">
    <location>
        <position position="256"/>
    </location>
    <ligand>
        <name>Zn(2+)</name>
        <dbReference type="ChEBI" id="CHEBI:29105"/>
    </ligand>
</feature>
<dbReference type="FunFam" id="3.40.50.1980:FF:000001">
    <property type="entry name" value="Histidinol dehydrogenase"/>
    <property type="match status" value="1"/>
</dbReference>
<organism evidence="19 20">
    <name type="scientific">Vibrio tapetis subsp. tapetis</name>
    <dbReference type="NCBI Taxonomy" id="1671868"/>
    <lineage>
        <taxon>Bacteria</taxon>
        <taxon>Pseudomonadati</taxon>
        <taxon>Pseudomonadota</taxon>
        <taxon>Gammaproteobacteria</taxon>
        <taxon>Vibrionales</taxon>
        <taxon>Vibrionaceae</taxon>
        <taxon>Vibrio</taxon>
    </lineage>
</organism>
<keyword evidence="9 12" id="KW-0520">NAD</keyword>
<comment type="catalytic activity">
    <reaction evidence="11 12">
        <text>L-histidinol + 2 NAD(+) + H2O = L-histidine + 2 NADH + 3 H(+)</text>
        <dbReference type="Rhea" id="RHEA:20641"/>
        <dbReference type="ChEBI" id="CHEBI:15377"/>
        <dbReference type="ChEBI" id="CHEBI:15378"/>
        <dbReference type="ChEBI" id="CHEBI:57540"/>
        <dbReference type="ChEBI" id="CHEBI:57595"/>
        <dbReference type="ChEBI" id="CHEBI:57699"/>
        <dbReference type="ChEBI" id="CHEBI:57945"/>
        <dbReference type="EC" id="1.1.1.23"/>
    </reaction>
</comment>
<feature type="binding site" evidence="12 16">
    <location>
        <position position="357"/>
    </location>
    <ligand>
        <name>substrate</name>
    </ligand>
</feature>
<evidence type="ECO:0000256" key="15">
    <source>
        <dbReference type="PIRSR" id="PIRSR000099-2"/>
    </source>
</evidence>
<dbReference type="PANTHER" id="PTHR21256:SF2">
    <property type="entry name" value="HISTIDINE BIOSYNTHESIS TRIFUNCTIONAL PROTEIN"/>
    <property type="match status" value="1"/>
</dbReference>
<comment type="cofactor">
    <cofactor evidence="12 17">
        <name>Zn(2+)</name>
        <dbReference type="ChEBI" id="CHEBI:29105"/>
    </cofactor>
    <text evidence="12 17">Binds 1 zinc ion per subunit.</text>
</comment>
<dbReference type="Proteomes" id="UP000235828">
    <property type="component" value="Chromosome A"/>
</dbReference>
<protein>
    <recommendedName>
        <fullName evidence="4 12">Histidinol dehydrogenase</fullName>
        <shortName evidence="12">HDH</shortName>
        <ecNumber evidence="4 12">1.1.1.23</ecNumber>
    </recommendedName>
</protein>
<dbReference type="EMBL" id="LT960611">
    <property type="protein sequence ID" value="SON49048.1"/>
    <property type="molecule type" value="Genomic_DNA"/>
</dbReference>
<dbReference type="FunFam" id="3.40.50.1980:FF:000002">
    <property type="entry name" value="Histidinol dehydrogenase, chloroplastic"/>
    <property type="match status" value="1"/>
</dbReference>
<feature type="binding site" evidence="12 17">
    <location>
        <position position="259"/>
    </location>
    <ligand>
        <name>Zn(2+)</name>
        <dbReference type="ChEBI" id="CHEBI:29105"/>
    </ligand>
</feature>
<feature type="binding site" evidence="12 17">
    <location>
        <position position="416"/>
    </location>
    <ligand>
        <name>Zn(2+)</name>
        <dbReference type="ChEBI" id="CHEBI:29105"/>
    </ligand>
</feature>
<feature type="binding site" evidence="12 16">
    <location>
        <position position="234"/>
    </location>
    <ligand>
        <name>substrate</name>
    </ligand>
</feature>